<feature type="compositionally biased region" description="Low complexity" evidence="1">
    <location>
        <begin position="88"/>
        <end position="111"/>
    </location>
</feature>
<evidence type="ECO:0000313" key="3">
    <source>
        <dbReference type="Proteomes" id="UP001201161"/>
    </source>
</evidence>
<dbReference type="SUPFAM" id="SSF53474">
    <property type="entry name" value="alpha/beta-Hydrolases"/>
    <property type="match status" value="1"/>
</dbReference>
<keyword evidence="3" id="KW-1185">Reference proteome</keyword>
<proteinExistence type="predicted"/>
<gene>
    <name evidence="2" type="ORF">L2K70_12770</name>
</gene>
<feature type="compositionally biased region" description="Basic and acidic residues" evidence="1">
    <location>
        <begin position="76"/>
        <end position="87"/>
    </location>
</feature>
<organism evidence="2 3">
    <name type="scientific">Nocardioides potassii</name>
    <dbReference type="NCBI Taxonomy" id="2911371"/>
    <lineage>
        <taxon>Bacteria</taxon>
        <taxon>Bacillati</taxon>
        <taxon>Actinomycetota</taxon>
        <taxon>Actinomycetes</taxon>
        <taxon>Propionibacteriales</taxon>
        <taxon>Nocardioidaceae</taxon>
        <taxon>Nocardioides</taxon>
    </lineage>
</organism>
<reference evidence="2 3" key="1">
    <citation type="submission" date="2022-01" db="EMBL/GenBank/DDBJ databases">
        <title>Nocardioides sp. nov., an actinomycete isolated from mining soil.</title>
        <authorList>
            <person name="Liu L."/>
        </authorList>
    </citation>
    <scope>NUCLEOTIDE SEQUENCE [LARGE SCALE GENOMIC DNA]</scope>
    <source>
        <strain evidence="2 3">KLBMP 9356</strain>
    </source>
</reference>
<dbReference type="InterPro" id="IPR029058">
    <property type="entry name" value="AB_hydrolase_fold"/>
</dbReference>
<name>A0ABS9HDV1_9ACTN</name>
<protein>
    <submittedName>
        <fullName evidence="2">Uncharacterized protein</fullName>
    </submittedName>
</protein>
<evidence type="ECO:0000313" key="2">
    <source>
        <dbReference type="EMBL" id="MCF6378477.1"/>
    </source>
</evidence>
<comment type="caution">
    <text evidence="2">The sequence shown here is derived from an EMBL/GenBank/DDBJ whole genome shotgun (WGS) entry which is preliminary data.</text>
</comment>
<dbReference type="EMBL" id="JAKJHZ010000007">
    <property type="protein sequence ID" value="MCF6378477.1"/>
    <property type="molecule type" value="Genomic_DNA"/>
</dbReference>
<evidence type="ECO:0000256" key="1">
    <source>
        <dbReference type="SAM" id="MobiDB-lite"/>
    </source>
</evidence>
<dbReference type="Proteomes" id="UP001201161">
    <property type="component" value="Unassembled WGS sequence"/>
</dbReference>
<dbReference type="Gene3D" id="3.40.50.1820">
    <property type="entry name" value="alpha/beta hydrolase"/>
    <property type="match status" value="1"/>
</dbReference>
<accession>A0ABS9HDV1</accession>
<feature type="region of interest" description="Disordered" evidence="1">
    <location>
        <begin position="74"/>
        <end position="127"/>
    </location>
</feature>
<sequence length="345" mass="36442">MVAMVGANLEEVRALAAAFDRSAAQLNQTSAKVRNGIQISAWVGPFAVRFRHTWDSEHSVKLRQAANALTAQAKQLRAEADQQERASRAVTGATGVRTGGTTAPRTGTDTRSLLGTSPNPDGGDGDGVRIQKVRGADGVVRVIVHIRGTEFFGDAQGKHSVGENVLAAMGQDNATQTMIEEKLERAGVGRDDHVLFVGYSQGGLHAQNLARSGNYGDAVVITRGSPEVAGGMGPYDVLRFEVEGDIVVERLAAFDAANGLVRAVGGGGSGTDLVVRGGAGAEPRSWVDHVGFLGREASIHMGASVAFYQQLADDFDRSTSPEARLLQDRIKPFLDAQVLEDSDPE</sequence>
<dbReference type="RefSeq" id="WP_236402505.1">
    <property type="nucleotide sequence ID" value="NZ_JAKJHZ010000007.1"/>
</dbReference>